<name>A0ABR1B7B7_POLSC</name>
<dbReference type="Proteomes" id="UP001359485">
    <property type="component" value="Unassembled WGS sequence"/>
</dbReference>
<proteinExistence type="predicted"/>
<reference evidence="1 2" key="1">
    <citation type="submission" date="2023-09" db="EMBL/GenBank/DDBJ databases">
        <title>Genomes of two closely related lineages of the louse Polyplax serrata with different host specificities.</title>
        <authorList>
            <person name="Martinu J."/>
            <person name="Tarabai H."/>
            <person name="Stefka J."/>
            <person name="Hypsa V."/>
        </authorList>
    </citation>
    <scope>NUCLEOTIDE SEQUENCE [LARGE SCALE GENOMIC DNA]</scope>
    <source>
        <strain evidence="1">98ZLc_SE</strain>
    </source>
</reference>
<dbReference type="EMBL" id="JAWJWF010000002">
    <property type="protein sequence ID" value="KAK6637441.1"/>
    <property type="molecule type" value="Genomic_DNA"/>
</dbReference>
<keyword evidence="2" id="KW-1185">Reference proteome</keyword>
<protein>
    <submittedName>
        <fullName evidence="1">Uncharacterized protein</fullName>
    </submittedName>
</protein>
<sequence length="149" mass="16521">MENVGSSAKCPGRLGKDRGLLEERSDKIPSVNLNIYRDSSTSPGKSLMGKIFFNILGYFKEFLKEARIRICWKTDNAIITPSEKLDPLDDGGGPLAKALSIRSCCPVFENYKSKGNQSISLPVDKLGSKKPKLEVPDYLLLMILQDKRG</sequence>
<accession>A0ABR1B7B7</accession>
<organism evidence="1 2">
    <name type="scientific">Polyplax serrata</name>
    <name type="common">Common mouse louse</name>
    <dbReference type="NCBI Taxonomy" id="468196"/>
    <lineage>
        <taxon>Eukaryota</taxon>
        <taxon>Metazoa</taxon>
        <taxon>Ecdysozoa</taxon>
        <taxon>Arthropoda</taxon>
        <taxon>Hexapoda</taxon>
        <taxon>Insecta</taxon>
        <taxon>Pterygota</taxon>
        <taxon>Neoptera</taxon>
        <taxon>Paraneoptera</taxon>
        <taxon>Psocodea</taxon>
        <taxon>Troctomorpha</taxon>
        <taxon>Phthiraptera</taxon>
        <taxon>Anoplura</taxon>
        <taxon>Polyplacidae</taxon>
        <taxon>Polyplax</taxon>
    </lineage>
</organism>
<evidence type="ECO:0000313" key="1">
    <source>
        <dbReference type="EMBL" id="KAK6637441.1"/>
    </source>
</evidence>
<gene>
    <name evidence="1" type="ORF">RUM44_007858</name>
</gene>
<evidence type="ECO:0000313" key="2">
    <source>
        <dbReference type="Proteomes" id="UP001359485"/>
    </source>
</evidence>
<comment type="caution">
    <text evidence="1">The sequence shown here is derived from an EMBL/GenBank/DDBJ whole genome shotgun (WGS) entry which is preliminary data.</text>
</comment>